<keyword evidence="2" id="KW-1185">Reference proteome</keyword>
<name>A0ABS9ZDG1_9PSED</name>
<sequence length="826" mass="90172">MTPLLSPVQLELIQTTVRAYVQEQSAATRLEAIPILEAQGSGVAAVEFELTSLLQLLSWRRLADADASNMSDKQVKQLLDDMLDSAQGQAIGRRLNTVLGWYGAADNESVDPMIIRQLVWKALILELDPPENRKPGYVAGYELGKPENWGVPLSTIQGDFERVLSWRTRDVQGKRTRCAARLAAYILAPLAPHLVVTGTPDALRYGNGVWVNFAHGVALAESLSPGSSQTLGYEQLLNIPLKMSHSAATQSERDLILQTRIAPALQWAIASNVLPVKVSSDYSVSEIQIAMEALDAYQHKVATAVSTLLRKVPDRPDIGLKKFNEVLGVFNSKALLRLTMRPTTFWKTVEYSLRNPSPRIPSGEFYLLDVFIAGFMKNGTDQFEPIIPSSLNSQKEFYEEFYAGQIELLKGIDVDALYREAFDSYVRDVQSAYSCLIEMLLGDIPYADRLAVEHGRVDIYALEQETGIPVTKETRQDRELKRGRAGFIIVCRHGGDSFAYEVFPMLGIVERHPGLSHLPDGGLILRGADKIRRPAGQLPVDWNAYDKFADPAYKVMSSVIPVNLHSGLPSGVHPVPSACSLMSPRFKSFGDSVAATHLFFNKASWLKENRRQTGSEYVTANYPPALRMLAVFIPGLSCFNAVQNNETPVIACAIDVGLILASPAFKFAKGFVSLVLNAGAPVIAFRLPAVAKATGNFLSGAGTSYLRGLNPFDGFLYRVGPFIAMAALLLKSTYKLHEAVGQTLGRPGEFAYINGLESAASPDKWRPVAFGDRLVMMSNGVRDVPVREVPAISGSVRTYLINTVSGQPYGPALEGGLLAAAPAASA</sequence>
<protein>
    <submittedName>
        <fullName evidence="1">Uncharacterized protein</fullName>
    </submittedName>
</protein>
<dbReference type="EMBL" id="LOHG01000002">
    <property type="protein sequence ID" value="MCI8208649.1"/>
    <property type="molecule type" value="Genomic_DNA"/>
</dbReference>
<dbReference type="Proteomes" id="UP001320513">
    <property type="component" value="Unassembled WGS sequence"/>
</dbReference>
<evidence type="ECO:0000313" key="2">
    <source>
        <dbReference type="Proteomes" id="UP001320513"/>
    </source>
</evidence>
<reference evidence="1 2" key="1">
    <citation type="submission" date="2015-12" db="EMBL/GenBank/DDBJ databases">
        <title>Phylogenomics in the description of a new species in the Pseudomonas syringae group.</title>
        <authorList>
            <person name="Busquets A."/>
            <person name="Gomila M."/>
            <person name="Beiki F."/>
            <person name="Rahimian H."/>
            <person name="Mulet M."/>
            <person name="Sanchez D."/>
            <person name="Garcia-Valdes E."/>
            <person name="Lalucat J."/>
        </authorList>
    </citation>
    <scope>NUCLEOTIDE SEQUENCE [LARGE SCALE GENOMIC DNA]</scope>
    <source>
        <strain evidence="1 2">S25</strain>
    </source>
</reference>
<gene>
    <name evidence="1" type="ORF">AUC61_03800</name>
</gene>
<evidence type="ECO:0000313" key="1">
    <source>
        <dbReference type="EMBL" id="MCI8208649.1"/>
    </source>
</evidence>
<comment type="caution">
    <text evidence="1">The sequence shown here is derived from an EMBL/GenBank/DDBJ whole genome shotgun (WGS) entry which is preliminary data.</text>
</comment>
<proteinExistence type="predicted"/>
<accession>A0ABS9ZDG1</accession>
<organism evidence="1 2">
    <name type="scientific">Pseudomonas maioricensis</name>
    <dbReference type="NCBI Taxonomy" id="1766623"/>
    <lineage>
        <taxon>Bacteria</taxon>
        <taxon>Pseudomonadati</taxon>
        <taxon>Pseudomonadota</taxon>
        <taxon>Gammaproteobacteria</taxon>
        <taxon>Pseudomonadales</taxon>
        <taxon>Pseudomonadaceae</taxon>
        <taxon>Pseudomonas</taxon>
    </lineage>
</organism>